<protein>
    <submittedName>
        <fullName evidence="4">Uncharacterized protein</fullName>
    </submittedName>
</protein>
<keyword evidence="5" id="KW-1185">Reference proteome</keyword>
<gene>
    <name evidence="4" type="ORF">FRACYDRAFT_235513</name>
</gene>
<keyword evidence="3" id="KW-0472">Membrane</keyword>
<evidence type="ECO:0000313" key="4">
    <source>
        <dbReference type="EMBL" id="OEU19459.1"/>
    </source>
</evidence>
<evidence type="ECO:0000256" key="3">
    <source>
        <dbReference type="SAM" id="Phobius"/>
    </source>
</evidence>
<feature type="transmembrane region" description="Helical" evidence="3">
    <location>
        <begin position="101"/>
        <end position="132"/>
    </location>
</feature>
<keyword evidence="3" id="KW-1133">Transmembrane helix</keyword>
<dbReference type="Proteomes" id="UP000095751">
    <property type="component" value="Unassembled WGS sequence"/>
</dbReference>
<keyword evidence="3" id="KW-0812">Transmembrane</keyword>
<dbReference type="InParanoid" id="A0A1E7FMQ5"/>
<reference evidence="4 5" key="1">
    <citation type="submission" date="2016-09" db="EMBL/GenBank/DDBJ databases">
        <title>Extensive genetic diversity and differential bi-allelic expression allows diatom success in the polar Southern Ocean.</title>
        <authorList>
            <consortium name="DOE Joint Genome Institute"/>
            <person name="Mock T."/>
            <person name="Otillar R.P."/>
            <person name="Strauss J."/>
            <person name="Dupont C."/>
            <person name="Frickenhaus S."/>
            <person name="Maumus F."/>
            <person name="Mcmullan M."/>
            <person name="Sanges R."/>
            <person name="Schmutz J."/>
            <person name="Toseland A."/>
            <person name="Valas R."/>
            <person name="Veluchamy A."/>
            <person name="Ward B.J."/>
            <person name="Allen A."/>
            <person name="Barry K."/>
            <person name="Falciatore A."/>
            <person name="Ferrante M."/>
            <person name="Fortunato A.E."/>
            <person name="Gloeckner G."/>
            <person name="Gruber A."/>
            <person name="Hipkin R."/>
            <person name="Janech M."/>
            <person name="Kroth P."/>
            <person name="Leese F."/>
            <person name="Lindquist E."/>
            <person name="Lyon B.R."/>
            <person name="Martin J."/>
            <person name="Mayer C."/>
            <person name="Parker M."/>
            <person name="Quesneville H."/>
            <person name="Raymond J."/>
            <person name="Uhlig C."/>
            <person name="Valentin K.U."/>
            <person name="Worden A.Z."/>
            <person name="Armbrust E.V."/>
            <person name="Bowler C."/>
            <person name="Green B."/>
            <person name="Moulton V."/>
            <person name="Van Oosterhout C."/>
            <person name="Grigoriev I."/>
        </authorList>
    </citation>
    <scope>NUCLEOTIDE SEQUENCE [LARGE SCALE GENOMIC DNA]</scope>
    <source>
        <strain evidence="4 5">CCMP1102</strain>
    </source>
</reference>
<evidence type="ECO:0000256" key="2">
    <source>
        <dbReference type="SAM" id="MobiDB-lite"/>
    </source>
</evidence>
<accession>A0A1E7FMQ5</accession>
<feature type="transmembrane region" description="Helical" evidence="3">
    <location>
        <begin position="144"/>
        <end position="165"/>
    </location>
</feature>
<name>A0A1E7FMQ5_9STRA</name>
<dbReference type="KEGG" id="fcy:FRACYDRAFT_235513"/>
<feature type="region of interest" description="Disordered" evidence="2">
    <location>
        <begin position="322"/>
        <end position="346"/>
    </location>
</feature>
<evidence type="ECO:0000256" key="1">
    <source>
        <dbReference type="SAM" id="Coils"/>
    </source>
</evidence>
<proteinExistence type="predicted"/>
<keyword evidence="1" id="KW-0175">Coiled coil</keyword>
<evidence type="ECO:0000313" key="5">
    <source>
        <dbReference type="Proteomes" id="UP000095751"/>
    </source>
</evidence>
<feature type="compositionally biased region" description="Gly residues" evidence="2">
    <location>
        <begin position="325"/>
        <end position="334"/>
    </location>
</feature>
<organism evidence="4 5">
    <name type="scientific">Fragilariopsis cylindrus CCMP1102</name>
    <dbReference type="NCBI Taxonomy" id="635003"/>
    <lineage>
        <taxon>Eukaryota</taxon>
        <taxon>Sar</taxon>
        <taxon>Stramenopiles</taxon>
        <taxon>Ochrophyta</taxon>
        <taxon>Bacillariophyta</taxon>
        <taxon>Bacillariophyceae</taxon>
        <taxon>Bacillariophycidae</taxon>
        <taxon>Bacillariales</taxon>
        <taxon>Bacillariaceae</taxon>
        <taxon>Fragilariopsis</taxon>
    </lineage>
</organism>
<dbReference type="EMBL" id="KV784355">
    <property type="protein sequence ID" value="OEU19459.1"/>
    <property type="molecule type" value="Genomic_DNA"/>
</dbReference>
<dbReference type="OrthoDB" id="49172at2759"/>
<sequence>MSSNSSIISDAAKRVMTAAVLLNEEEGDGDGERQSEQGLVLPVHKTKTNQYNDLISNALDNKNRYTNDNENDNNLKSMLKRRRRSITKLYRRLRPGQKFRLRLVTAALLIASFWNIIAVQSGGTYIGIITILRKWLSHRGFQGLAAAGRSCAYLWALLIAYPRMLDKRSKERRRKREDEMVGRWRNILRNSSEEIVRLNRELSILEKEMRTFRREILAIRAARVNNNNIDYTKRNNENDAENKNNHSRIEENEELKLIREVILQEMNQLTRLRDDTRTLLTASRKRWAEIYSKRPISSFSSNNNDPQLEFELDAATLREFSNIEGHGGNDGNGDGESKSDILLSGF</sequence>
<dbReference type="AlphaFoldDB" id="A0A1E7FMQ5"/>
<feature type="coiled-coil region" evidence="1">
    <location>
        <begin position="188"/>
        <end position="215"/>
    </location>
</feature>